<evidence type="ECO:0000259" key="5">
    <source>
        <dbReference type="PROSITE" id="PS50931"/>
    </source>
</evidence>
<accession>A0A9Q3ULX3</accession>
<keyword evidence="4" id="KW-0804">Transcription</keyword>
<dbReference type="InterPro" id="IPR036388">
    <property type="entry name" value="WH-like_DNA-bd_sf"/>
</dbReference>
<evidence type="ECO:0000313" key="7">
    <source>
        <dbReference type="Proteomes" id="UP001108027"/>
    </source>
</evidence>
<dbReference type="Pfam" id="PF00126">
    <property type="entry name" value="HTH_1"/>
    <property type="match status" value="1"/>
</dbReference>
<evidence type="ECO:0000256" key="4">
    <source>
        <dbReference type="ARBA" id="ARBA00023163"/>
    </source>
</evidence>
<dbReference type="CDD" id="cd08465">
    <property type="entry name" value="PBP2_ToxR"/>
    <property type="match status" value="1"/>
</dbReference>
<dbReference type="Gene3D" id="3.40.190.10">
    <property type="entry name" value="Periplasmic binding protein-like II"/>
    <property type="match status" value="2"/>
</dbReference>
<sequence>MNILRRIDLNLLVTLHALLIEKHVSRAALRLHKSQPAVSHALANLREIFDDPLLVRRAGKLERTARASELLQPLTEALDQLGALIEQPAFEPAQAKHAFRLAMSDYGAGVILPGLARLLRGQAPGIDLEIVQGSRTSMLASVHEGTADLAFGVFPQDLPDELRTHALFTERFACAADKDTLPKSGRLNRKQWLARPHVLVAMQSSENNEIENALSREGVSRRVALSLPHWGVAGRLMANTDLVLTAARRTFDLFLEEPRLQVFTPPFPITPFDFTMVWHSRRESDPAHNWLRQTIVTTLGDQGSGPCSS</sequence>
<organism evidence="6 7">
    <name type="scientific">Alloalcanivorax marinus</name>
    <dbReference type="NCBI Taxonomy" id="1177169"/>
    <lineage>
        <taxon>Bacteria</taxon>
        <taxon>Pseudomonadati</taxon>
        <taxon>Pseudomonadota</taxon>
        <taxon>Gammaproteobacteria</taxon>
        <taxon>Oceanospirillales</taxon>
        <taxon>Alcanivoracaceae</taxon>
        <taxon>Alloalcanivorax</taxon>
    </lineage>
</organism>
<dbReference type="PANTHER" id="PTHR30118:SF15">
    <property type="entry name" value="TRANSCRIPTIONAL REGULATORY PROTEIN"/>
    <property type="match status" value="1"/>
</dbReference>
<evidence type="ECO:0000256" key="2">
    <source>
        <dbReference type="ARBA" id="ARBA00023015"/>
    </source>
</evidence>
<dbReference type="PROSITE" id="PS50931">
    <property type="entry name" value="HTH_LYSR"/>
    <property type="match status" value="1"/>
</dbReference>
<comment type="caution">
    <text evidence="6">The sequence shown here is derived from an EMBL/GenBank/DDBJ whole genome shotgun (WGS) entry which is preliminary data.</text>
</comment>
<dbReference type="SUPFAM" id="SSF53850">
    <property type="entry name" value="Periplasmic binding protein-like II"/>
    <property type="match status" value="1"/>
</dbReference>
<dbReference type="AlphaFoldDB" id="A0A9Q3ULX3"/>
<evidence type="ECO:0000256" key="3">
    <source>
        <dbReference type="ARBA" id="ARBA00023125"/>
    </source>
</evidence>
<proteinExistence type="inferred from homology"/>
<evidence type="ECO:0000313" key="6">
    <source>
        <dbReference type="EMBL" id="MCC4308426.1"/>
    </source>
</evidence>
<reference evidence="6" key="1">
    <citation type="submission" date="2021-10" db="EMBL/GenBank/DDBJ databases">
        <title>The diversity and Nitrogen Metabolism of Culturable Nitrate-Utilizing Bacteria Within the Oxygen Minimum Zone of the Changjiang (Yangtze River)Estuary.</title>
        <authorList>
            <person name="Zhang D."/>
            <person name="Zheng J."/>
            <person name="Liu S."/>
            <person name="He W."/>
        </authorList>
    </citation>
    <scope>NUCLEOTIDE SEQUENCE</scope>
    <source>
        <strain evidence="6">FXH-223</strain>
    </source>
</reference>
<dbReference type="EMBL" id="JAJGNA010000006">
    <property type="protein sequence ID" value="MCC4308426.1"/>
    <property type="molecule type" value="Genomic_DNA"/>
</dbReference>
<keyword evidence="2" id="KW-0805">Transcription regulation</keyword>
<dbReference type="Gene3D" id="1.10.10.10">
    <property type="entry name" value="Winged helix-like DNA-binding domain superfamily/Winged helix DNA-binding domain"/>
    <property type="match status" value="1"/>
</dbReference>
<keyword evidence="3" id="KW-0238">DNA-binding</keyword>
<protein>
    <submittedName>
        <fullName evidence="6">LysR family transcriptional regulator</fullName>
    </submittedName>
</protein>
<evidence type="ECO:0000256" key="1">
    <source>
        <dbReference type="ARBA" id="ARBA00009437"/>
    </source>
</evidence>
<name>A0A9Q3ULX3_9GAMM</name>
<dbReference type="Pfam" id="PF03466">
    <property type="entry name" value="LysR_substrate"/>
    <property type="match status" value="1"/>
</dbReference>
<dbReference type="GO" id="GO:0003700">
    <property type="term" value="F:DNA-binding transcription factor activity"/>
    <property type="evidence" value="ECO:0007669"/>
    <property type="project" value="InterPro"/>
</dbReference>
<feature type="domain" description="HTH lysR-type" evidence="5">
    <location>
        <begin position="7"/>
        <end position="64"/>
    </location>
</feature>
<dbReference type="InterPro" id="IPR005119">
    <property type="entry name" value="LysR_subst-bd"/>
</dbReference>
<dbReference type="InterPro" id="IPR000847">
    <property type="entry name" value="LysR_HTH_N"/>
</dbReference>
<dbReference type="InterPro" id="IPR050389">
    <property type="entry name" value="LysR-type_TF"/>
</dbReference>
<keyword evidence="7" id="KW-1185">Reference proteome</keyword>
<dbReference type="PRINTS" id="PR00039">
    <property type="entry name" value="HTHLYSR"/>
</dbReference>
<gene>
    <name evidence="6" type="ORF">LL252_07550</name>
</gene>
<comment type="similarity">
    <text evidence="1">Belongs to the LysR transcriptional regulatory family.</text>
</comment>
<dbReference type="Proteomes" id="UP001108027">
    <property type="component" value="Unassembled WGS sequence"/>
</dbReference>
<dbReference type="SUPFAM" id="SSF46785">
    <property type="entry name" value="Winged helix' DNA-binding domain"/>
    <property type="match status" value="1"/>
</dbReference>
<dbReference type="RefSeq" id="WP_228233628.1">
    <property type="nucleotide sequence ID" value="NZ_JAJGNA010000006.1"/>
</dbReference>
<dbReference type="PANTHER" id="PTHR30118">
    <property type="entry name" value="HTH-TYPE TRANSCRIPTIONAL REGULATOR LEUO-RELATED"/>
    <property type="match status" value="1"/>
</dbReference>
<dbReference type="GO" id="GO:0003677">
    <property type="term" value="F:DNA binding"/>
    <property type="evidence" value="ECO:0007669"/>
    <property type="project" value="UniProtKB-KW"/>
</dbReference>
<dbReference type="InterPro" id="IPR036390">
    <property type="entry name" value="WH_DNA-bd_sf"/>
</dbReference>